<dbReference type="PANTHER" id="PTHR12897:SF4">
    <property type="entry name" value="REGULATOR OF MON1-CCZ1 COMPLEX"/>
    <property type="match status" value="1"/>
</dbReference>
<organism evidence="4">
    <name type="scientific">Timema tahoe</name>
    <dbReference type="NCBI Taxonomy" id="61484"/>
    <lineage>
        <taxon>Eukaryota</taxon>
        <taxon>Metazoa</taxon>
        <taxon>Ecdysozoa</taxon>
        <taxon>Arthropoda</taxon>
        <taxon>Hexapoda</taxon>
        <taxon>Insecta</taxon>
        <taxon>Pterygota</taxon>
        <taxon>Neoptera</taxon>
        <taxon>Polyneoptera</taxon>
        <taxon>Phasmatodea</taxon>
        <taxon>Timematodea</taxon>
        <taxon>Timematoidea</taxon>
        <taxon>Timematidae</taxon>
        <taxon>Timema</taxon>
    </lineage>
</organism>
<dbReference type="InterPro" id="IPR054722">
    <property type="entry name" value="PolX-like_BBD"/>
</dbReference>
<evidence type="ECO:0000259" key="2">
    <source>
        <dbReference type="Pfam" id="PF21029"/>
    </source>
</evidence>
<name>A0A7R9FMV3_9NEOP</name>
<sequence>MADNTLDGNYFLELSSNPVRFEAVSKVANVFFDDSNKQVFAVRSGGVTGVVVKGPTEQTSTSFRMEDKGPVISIKFSPDQQVLAIQRTKASVEFVNFHGDIDTVEYSQNCKGKNTAILGFVWTYINEVVFVTDHGVELYQVIPEKRTLKNIKSLSLGVNWFVFCPQSSLMLLSSGTLGNQMQPLHFKSGTINKLTKLEIDLPVIPKPPKLCLLERDVTLAVLYGQPSIVVLRHQPRRVGSPGAEVVVYTILKMLTAKKSHILRLDMGGRFAINVVDSLIVVHHQASKTSMLFDINMKGESDGFVTYHNPVTQPRPIKPFSLRLPMGATQVLLEPAEINCELCILWNYKLCKASIYLSTPLLNSPNWVVFQPNIVIDAKIGCLWWVRLSKLISKLPKAKQNLYMELNLKTLVSLIQDKCLLVDCLMQRKNAKQVVIQVLQDILEPTEQNRAYLVVVAELFDHLNDVYRSFLEVEMQSQMGTPASSALSVSPPKPSAPVVLKAPVVVDQADMYTNVFSRFADKRKEGDTDGGSKFIVWVLLEYIRSLTDYQIPVQHYLHELVINSLVHYQAYYQLHQLLQYHVVSDSKPLACLLLSLENLYPAAHQLALDMLKRLGTANEEIIEVLLSKQQILPALRFVRSTGSVDQVSARKFLEAAKIAGDATIFYAVYRFFEQRNLRLKGTSGFSKGLIHPSPPMNSVWCLDSGSTSHMCYDQTKFSKLSEPNNHGILKLASEEHTASISGIGLVKIQLDDDSISQMTEKKTTKNLKIALRNKDKDV</sequence>
<dbReference type="InterPro" id="IPR009755">
    <property type="entry name" value="RMC1_C"/>
</dbReference>
<gene>
    <name evidence="4" type="ORF">TTEB3V08_LOCUS3412</name>
</gene>
<dbReference type="InterPro" id="IPR040371">
    <property type="entry name" value="RMC1"/>
</dbReference>
<dbReference type="GO" id="GO:0005765">
    <property type="term" value="C:lysosomal membrane"/>
    <property type="evidence" value="ECO:0007669"/>
    <property type="project" value="TreeGrafter"/>
</dbReference>
<dbReference type="Pfam" id="PF22936">
    <property type="entry name" value="Pol_BBD"/>
    <property type="match status" value="1"/>
</dbReference>
<evidence type="ECO:0008006" key="5">
    <source>
        <dbReference type="Google" id="ProtNLM"/>
    </source>
</evidence>
<dbReference type="EMBL" id="OE000882">
    <property type="protein sequence ID" value="CAD7455337.1"/>
    <property type="molecule type" value="Genomic_DNA"/>
</dbReference>
<evidence type="ECO:0000313" key="4">
    <source>
        <dbReference type="EMBL" id="CAD7455337.1"/>
    </source>
</evidence>
<feature type="domain" description="Retrovirus-related Pol polyprotein from transposon TNT 1-94-like beta-barrel" evidence="3">
    <location>
        <begin position="699"/>
        <end position="756"/>
    </location>
</feature>
<dbReference type="AlphaFoldDB" id="A0A7R9FMV3"/>
<dbReference type="Pfam" id="PF21029">
    <property type="entry name" value="RMC1_N"/>
    <property type="match status" value="1"/>
</dbReference>
<reference evidence="4" key="1">
    <citation type="submission" date="2020-11" db="EMBL/GenBank/DDBJ databases">
        <authorList>
            <person name="Tran Van P."/>
        </authorList>
    </citation>
    <scope>NUCLEOTIDE SEQUENCE</scope>
</reference>
<feature type="domain" description="Regulator of MON1-CCZ1 complex N-terminal" evidence="2">
    <location>
        <begin position="30"/>
        <end position="148"/>
    </location>
</feature>
<proteinExistence type="predicted"/>
<dbReference type="GO" id="GO:0010506">
    <property type="term" value="P:regulation of autophagy"/>
    <property type="evidence" value="ECO:0007669"/>
    <property type="project" value="InterPro"/>
</dbReference>
<dbReference type="SUPFAM" id="SSF82171">
    <property type="entry name" value="DPP6 N-terminal domain-like"/>
    <property type="match status" value="1"/>
</dbReference>
<dbReference type="InterPro" id="IPR049040">
    <property type="entry name" value="RMC1_N"/>
</dbReference>
<dbReference type="GO" id="GO:0035658">
    <property type="term" value="C:Mon1-Ccz1 complex"/>
    <property type="evidence" value="ECO:0007669"/>
    <property type="project" value="InterPro"/>
</dbReference>
<dbReference type="GO" id="GO:0031902">
    <property type="term" value="C:late endosome membrane"/>
    <property type="evidence" value="ECO:0007669"/>
    <property type="project" value="TreeGrafter"/>
</dbReference>
<feature type="domain" description="Mic1" evidence="1">
    <location>
        <begin position="427"/>
        <end position="686"/>
    </location>
</feature>
<dbReference type="Pfam" id="PF07035">
    <property type="entry name" value="RMC1_C"/>
    <property type="match status" value="1"/>
</dbReference>
<accession>A0A7R9FMV3</accession>
<protein>
    <recommendedName>
        <fullName evidence="5">Mic1 domain-containing protein</fullName>
    </recommendedName>
</protein>
<evidence type="ECO:0000259" key="1">
    <source>
        <dbReference type="Pfam" id="PF07035"/>
    </source>
</evidence>
<dbReference type="PANTHER" id="PTHR12897">
    <property type="entry name" value="COLON CANCER-ASSOCIATED PROTEIN MIC1"/>
    <property type="match status" value="1"/>
</dbReference>
<evidence type="ECO:0000259" key="3">
    <source>
        <dbReference type="Pfam" id="PF22936"/>
    </source>
</evidence>